<sequence length="1954" mass="212313">MASRSNSVTAGRPGAKTQRLTPRPQDLLRVLCAILCVFAVKNTAYAQTFPLQIQVNVLPPYSAYLQDYAGAGQRVQILVRNTTQCPLRSRFNGTLTGDNGVVIATSPQYRPLQPLQLAPGENRLLSRADLEGLFDLGQIDVQGMDKNLLYRGLPLPDGNYQLCVRAFSEGTLGAPGTACSNRPAGQPLSAEFPLGCSAPIVVRSVEPPITISPLCESSVSPTVPQGLVFTWTPPVGVSPAQVDYTLRVVELPQENVDPNVFIDAIALPKSGVEVRNLRINTFLYGPTQPPLQVGKRYAWRVQAIDRSRRLNFLNDGKSPVCVFTYGKADSFQSKLDSLKKAGVVMKVKSGNLPVKCSCQLDITDDVVANSGVLQSRSATVAGFQVSLLDNVNEVDGKLNGDGMIPIPIVNSSYAKLRVQLYDVQCNAAGQVIGGVIRARYSDKANPSLKPNWDNPDYTPPVLTSDQISNISETLSNNKDMLVSSLKNTVNSIGFEVPFGIDKRIGPVNTVIAITNVTFTPVNAYFDANTWIKTPGEWVSGIPLSGKNLCLSPEKPCGEGILYLASELKLTPYFALKGLDAFPPKGPWEMPDTTQITHVVFDVDGYKQLRVHAGLKPPGLVNAETKDPLEIGVNFGLVGADFSNWTAQFKFPEFYVTGLEDFRFSMDNNQPALYDHSETTTPGPLPTGYKPEAETNLWKGLYFPMLRLKLGGFFSKMAPSGKELASGVKNLIYDDQGLTGQAFLANLLGLGEGNLASWYASIDTVGVDFLKSSFKGSFMVGQVVLPIFKYKENMNESSVWPWRCTLSKNENGGDMAYQFLISPKQDAAVDIWKAQLSLNKDLTYITVGNKGGSLLAEAVLDGKVSINTGTFIAPGMTFHKLTLMSAAPYVKLDGLEASFASPQKDLAGMPFTLSNVGLSEAKKGQEVVAGQFDFGFTGNLDLVESAQLALSTTARVRFSAGLTGGRPDWQYVDFLVDRIKGNGTVGPMTADVDLEFYRDHPIYGNGFGGAAKLGIGFVGGLAVKARFGRTLATAGGFRYWSIGGTAVLPGGGVAIGTTPVAFKGFGGGAYQRMTQFTNDQGEIDYKPDNSTKLGFKAEVIVGTLGSNLLNVSGALTMEFAEKLTPTLVNIHGDAYLLANAPPAYGNELAKGTIDLKYNIADNVFDAQGSLTALYSVGGFGVKAEARQVGLHIKPGQGRWFFSLGVPTNRNSLSILLGGKPTFTFGSYLLTGNDLPGDVGKLPPNPYGVSQSVLNDLNYSGMDVTPLISKGKNPMLAFGAGYSLPGNKYSVGPFFLDFEGALGYDLVLYNTDQACGGSLPGINGWYANGQLYAYLYFALGIEVDTWIYSGKIKALEVTAGALLEGGMVNPIWFHGNVLLRYNVLDGLVKGKVNMDFWYNKEGQCKPAYTPSNPFADLPLISRIGPSTSADDKVSILTPLFAEFNYPVESWIEIDEQTPDGKELHRRFRIVYKKGERFGLQRTSKDGADAACTNDDGGWIKYSQSNEEDATNYAAYFYRSTALSANAAYNLTVGVEVWHDDPKAGFTVYSYKGKPVEQSASVSFRTGPCLTSLTNEGGDNATVSFSYPFEGQRYFMKNDGSSGFIRLSAKMCCMDNLQSDKYYSLKVRFVPYKGGAFDSGKLGGALVADAKFTDNNRVTYNLPVGLQNSTLYRLELYREPTDLLIKEQQALEAQAKQKSVAVSAKNLFVGQTINLASQTSLAAKVYVPGQELGGLGQEVNNKARTLTEQTFRVQSQPVPVALNSVIYKEKYYDVANLNITVKESASPDDYRKKYEQVIYSYYFKTSKFNQLKEKLAASTLQPLKQTVYPVQRNGYVVDNAYSIPFTAPERFDEYELLPRAVAGGVTLQPLVNYRAGASTDNAWFKDFVYPVFSNIFPYTSLEASLNGQTINTALDAANSMVVFDPANSAKPEPRLSKKALDELLIIKGVMQGFNQKQ</sequence>
<evidence type="ECO:0000313" key="2">
    <source>
        <dbReference type="EMBL" id="CCH52082.1"/>
    </source>
</evidence>
<accession>I2GDV8</accession>
<dbReference type="eggNOG" id="COG0419">
    <property type="taxonomic scope" value="Bacteria"/>
</dbReference>
<protein>
    <recommendedName>
        <fullName evidence="4">TANFOR domain-containing protein</fullName>
    </recommendedName>
</protein>
<keyword evidence="3" id="KW-1185">Reference proteome</keyword>
<dbReference type="STRING" id="1185876.BN8_01055"/>
<evidence type="ECO:0000256" key="1">
    <source>
        <dbReference type="SAM" id="MobiDB-lite"/>
    </source>
</evidence>
<feature type="region of interest" description="Disordered" evidence="1">
    <location>
        <begin position="1"/>
        <end position="20"/>
    </location>
</feature>
<dbReference type="eggNOG" id="COG3179">
    <property type="taxonomic scope" value="Bacteria"/>
</dbReference>
<name>I2GDV8_9BACT</name>
<evidence type="ECO:0000313" key="3">
    <source>
        <dbReference type="Proteomes" id="UP000009309"/>
    </source>
</evidence>
<organism evidence="2 3">
    <name type="scientific">Fibrisoma limi BUZ 3</name>
    <dbReference type="NCBI Taxonomy" id="1185876"/>
    <lineage>
        <taxon>Bacteria</taxon>
        <taxon>Pseudomonadati</taxon>
        <taxon>Bacteroidota</taxon>
        <taxon>Cytophagia</taxon>
        <taxon>Cytophagales</taxon>
        <taxon>Spirosomataceae</taxon>
        <taxon>Fibrisoma</taxon>
    </lineage>
</organism>
<dbReference type="EMBL" id="CAIT01000004">
    <property type="protein sequence ID" value="CCH52082.1"/>
    <property type="molecule type" value="Genomic_DNA"/>
</dbReference>
<dbReference type="OrthoDB" id="1521695at2"/>
<comment type="caution">
    <text evidence="2">The sequence shown here is derived from an EMBL/GenBank/DDBJ whole genome shotgun (WGS) entry which is preliminary data.</text>
</comment>
<dbReference type="Proteomes" id="UP000009309">
    <property type="component" value="Unassembled WGS sequence"/>
</dbReference>
<dbReference type="RefSeq" id="WP_009280668.1">
    <property type="nucleotide sequence ID" value="NZ_CAIT01000004.1"/>
</dbReference>
<proteinExistence type="predicted"/>
<reference evidence="2 3" key="1">
    <citation type="journal article" date="2012" name="J. Bacteriol.">
        <title>Genome Sequence of the Filamentous Bacterium Fibrisoma limi BUZ 3T.</title>
        <authorList>
            <person name="Filippini M."/>
            <person name="Qi W."/>
            <person name="Jaenicke S."/>
            <person name="Goesmann A."/>
            <person name="Smits T.H."/>
            <person name="Bagheri H.C."/>
        </authorList>
    </citation>
    <scope>NUCLEOTIDE SEQUENCE [LARGE SCALE GENOMIC DNA]</scope>
    <source>
        <strain evidence="3">BUZ 3T</strain>
    </source>
</reference>
<evidence type="ECO:0008006" key="4">
    <source>
        <dbReference type="Google" id="ProtNLM"/>
    </source>
</evidence>
<gene>
    <name evidence="2" type="ORF">BN8_01055</name>
</gene>